<reference evidence="4 5" key="1">
    <citation type="submission" date="2023-04" db="EMBL/GenBank/DDBJ databases">
        <title>Genome sequence of Halobacillus naozhouensis KACC 21980.</title>
        <authorList>
            <person name="Kim S."/>
            <person name="Heo J."/>
            <person name="Kwon S.-W."/>
        </authorList>
    </citation>
    <scope>NUCLEOTIDE SEQUENCE [LARGE SCALE GENOMIC DNA]</scope>
    <source>
        <strain evidence="4 5">KCTC 13234</strain>
    </source>
</reference>
<dbReference type="SUPFAM" id="SSF54106">
    <property type="entry name" value="LysM domain"/>
    <property type="match status" value="1"/>
</dbReference>
<dbReference type="EC" id="3.4.24.-" evidence="4"/>
<proteinExistence type="predicted"/>
<organism evidence="4 5">
    <name type="scientific">Halobacillus naozhouensis</name>
    <dbReference type="NCBI Taxonomy" id="554880"/>
    <lineage>
        <taxon>Bacteria</taxon>
        <taxon>Bacillati</taxon>
        <taxon>Bacillota</taxon>
        <taxon>Bacilli</taxon>
        <taxon>Bacillales</taxon>
        <taxon>Bacillaceae</taxon>
        <taxon>Halobacillus</taxon>
    </lineage>
</organism>
<dbReference type="InterPro" id="IPR050570">
    <property type="entry name" value="Cell_wall_metabolism_enzyme"/>
</dbReference>
<evidence type="ECO:0000313" key="4">
    <source>
        <dbReference type="EMBL" id="WFT74822.1"/>
    </source>
</evidence>
<dbReference type="Pfam" id="PF01551">
    <property type="entry name" value="Peptidase_M23"/>
    <property type="match status" value="1"/>
</dbReference>
<dbReference type="SUPFAM" id="SSF51261">
    <property type="entry name" value="Duplicated hybrid motif"/>
    <property type="match status" value="1"/>
</dbReference>
<dbReference type="Gene3D" id="2.70.70.10">
    <property type="entry name" value="Glucose Permease (Domain IIA)"/>
    <property type="match status" value="1"/>
</dbReference>
<dbReference type="Gene3D" id="2.20.230.10">
    <property type="entry name" value="Resuscitation-promoting factor rpfb"/>
    <property type="match status" value="1"/>
</dbReference>
<dbReference type="InterPro" id="IPR018392">
    <property type="entry name" value="LysM"/>
</dbReference>
<gene>
    <name evidence="4" type="ORF">P9989_21220</name>
</gene>
<dbReference type="GO" id="GO:0016787">
    <property type="term" value="F:hydrolase activity"/>
    <property type="evidence" value="ECO:0007669"/>
    <property type="project" value="UniProtKB-KW"/>
</dbReference>
<evidence type="ECO:0000259" key="2">
    <source>
        <dbReference type="PROSITE" id="PS51109"/>
    </source>
</evidence>
<accession>A0ABY8IX46</accession>
<dbReference type="InterPro" id="IPR016047">
    <property type="entry name" value="M23ase_b-sheet_dom"/>
</dbReference>
<dbReference type="PROSITE" id="PS51782">
    <property type="entry name" value="LYSM"/>
    <property type="match status" value="1"/>
</dbReference>
<dbReference type="CDD" id="cd12797">
    <property type="entry name" value="M23_peptidase"/>
    <property type="match status" value="1"/>
</dbReference>
<sequence length="466" mass="51584">MKQTTGIWKKVAIMTLLGFGLSLGATSYAKGSLETIYHVYMGDKHVGVVDNKEVVQDYVDQRLNQAQEDHNQLQVTTKKNIVYVPEKIFTPSHDNEEVMKILKNNITIAADAVALTVGDQTVAYLPSEEKARKAIQHYKAQYVEEEALLNLKERKENGEEPNIDDSTIIDVKLTNKVSKKEKEVEPGKVVTVDEAVDILQKGTPEEKLHTVEKGEVLSEISSEYDLSEEKLYELNPDLNKGEPLQIGQELNVTEFKPLTEVLVTEEGMKEKKISYETEVVKTDDLRKGETKVKQEGQEGKKKVHFSLKKRNGTVIEEKTLDEEIITEPVKEIILKGTKVTPSRGTGEFVWPAIGGTITSEQGSRWGDYHKGIDISGVSDRTIKAADNGVVVSAGYDGGYGNKVVINHNNGYKTIYAHLSSINVSAGETVEQGSAIGIMGTTGNSTGVHLHFEVYKNGSLQNPLSYF</sequence>
<dbReference type="PANTHER" id="PTHR21666:SF270">
    <property type="entry name" value="MUREIN HYDROLASE ACTIVATOR ENVC"/>
    <property type="match status" value="1"/>
</dbReference>
<dbReference type="RefSeq" id="WP_283076817.1">
    <property type="nucleotide sequence ID" value="NZ_CP121671.1"/>
</dbReference>
<dbReference type="InterPro" id="IPR036779">
    <property type="entry name" value="LysM_dom_sf"/>
</dbReference>
<keyword evidence="4" id="KW-0378">Hydrolase</keyword>
<keyword evidence="1" id="KW-0732">Signal</keyword>
<dbReference type="Proteomes" id="UP001221597">
    <property type="component" value="Chromosome"/>
</dbReference>
<dbReference type="PANTHER" id="PTHR21666">
    <property type="entry name" value="PEPTIDASE-RELATED"/>
    <property type="match status" value="1"/>
</dbReference>
<evidence type="ECO:0000256" key="1">
    <source>
        <dbReference type="ARBA" id="ARBA00022729"/>
    </source>
</evidence>
<dbReference type="InterPro" id="IPR011098">
    <property type="entry name" value="G5_dom"/>
</dbReference>
<name>A0ABY8IX46_9BACI</name>
<dbReference type="SMART" id="SM00257">
    <property type="entry name" value="LysM"/>
    <property type="match status" value="1"/>
</dbReference>
<evidence type="ECO:0000313" key="5">
    <source>
        <dbReference type="Proteomes" id="UP001221597"/>
    </source>
</evidence>
<keyword evidence="5" id="KW-1185">Reference proteome</keyword>
<dbReference type="EMBL" id="CP121671">
    <property type="protein sequence ID" value="WFT74822.1"/>
    <property type="molecule type" value="Genomic_DNA"/>
</dbReference>
<protein>
    <submittedName>
        <fullName evidence="4">M23 family metallopeptidase</fullName>
        <ecNumber evidence="4">3.4.24.-</ecNumber>
    </submittedName>
</protein>
<feature type="domain" description="G5" evidence="2">
    <location>
        <begin position="258"/>
        <end position="339"/>
    </location>
</feature>
<dbReference type="Gene3D" id="3.10.350.10">
    <property type="entry name" value="LysM domain"/>
    <property type="match status" value="1"/>
</dbReference>
<dbReference type="PROSITE" id="PS51109">
    <property type="entry name" value="G5"/>
    <property type="match status" value="1"/>
</dbReference>
<dbReference type="Pfam" id="PF07501">
    <property type="entry name" value="G5"/>
    <property type="match status" value="1"/>
</dbReference>
<feature type="domain" description="LysM" evidence="3">
    <location>
        <begin position="207"/>
        <end position="252"/>
    </location>
</feature>
<dbReference type="Pfam" id="PF01476">
    <property type="entry name" value="LysM"/>
    <property type="match status" value="1"/>
</dbReference>
<dbReference type="SMART" id="SM01208">
    <property type="entry name" value="G5"/>
    <property type="match status" value="1"/>
</dbReference>
<dbReference type="InterPro" id="IPR011055">
    <property type="entry name" value="Dup_hybrid_motif"/>
</dbReference>
<dbReference type="CDD" id="cd00118">
    <property type="entry name" value="LysM"/>
    <property type="match status" value="1"/>
</dbReference>
<evidence type="ECO:0000259" key="3">
    <source>
        <dbReference type="PROSITE" id="PS51782"/>
    </source>
</evidence>